<dbReference type="AlphaFoldDB" id="A0A410M9S8"/>
<dbReference type="InterPro" id="IPR005019">
    <property type="entry name" value="Adenine_glyco"/>
</dbReference>
<feature type="binding site" evidence="1">
    <location>
        <position position="178"/>
    </location>
    <ligand>
        <name>Zn(2+)</name>
        <dbReference type="ChEBI" id="CHEBI:29105"/>
    </ligand>
</feature>
<feature type="binding site" evidence="1">
    <location>
        <position position="3"/>
    </location>
    <ligand>
        <name>Zn(2+)</name>
        <dbReference type="ChEBI" id="CHEBI:29105"/>
    </ligand>
</feature>
<organism evidence="2 3">
    <name type="scientific">Halobacillus litoralis</name>
    <dbReference type="NCBI Taxonomy" id="45668"/>
    <lineage>
        <taxon>Bacteria</taxon>
        <taxon>Bacillati</taxon>
        <taxon>Bacillota</taxon>
        <taxon>Bacilli</taxon>
        <taxon>Bacillales</taxon>
        <taxon>Bacillaceae</taxon>
        <taxon>Halobacillus</taxon>
    </lineage>
</organism>
<proteinExistence type="predicted"/>
<keyword evidence="1" id="KW-0479">Metal-binding</keyword>
<reference evidence="2 3" key="1">
    <citation type="submission" date="2018-01" db="EMBL/GenBank/DDBJ databases">
        <title>The whole genome sequencing and assembly of Halobacillus litoralis ERB031 strain.</title>
        <authorList>
            <person name="Lee S.-J."/>
            <person name="Park M.-K."/>
            <person name="Kim J.-Y."/>
            <person name="Lee Y.-J."/>
            <person name="Yi H."/>
            <person name="Bahn Y.-S."/>
            <person name="Kim J.F."/>
            <person name="Lee D.-W."/>
        </authorList>
    </citation>
    <scope>NUCLEOTIDE SEQUENCE [LARGE SCALE GENOMIC DNA]</scope>
    <source>
        <strain evidence="2 3">ERB 031</strain>
    </source>
</reference>
<dbReference type="OrthoDB" id="9807664at2"/>
<dbReference type="GO" id="GO:0008725">
    <property type="term" value="F:DNA-3-methyladenine glycosylase activity"/>
    <property type="evidence" value="ECO:0007669"/>
    <property type="project" value="InterPro"/>
</dbReference>
<evidence type="ECO:0000256" key="1">
    <source>
        <dbReference type="PIRSR" id="PIRSR605019-1"/>
    </source>
</evidence>
<dbReference type="InterPro" id="IPR011257">
    <property type="entry name" value="DNA_glycosylase"/>
</dbReference>
<dbReference type="GO" id="GO:0046872">
    <property type="term" value="F:metal ion binding"/>
    <property type="evidence" value="ECO:0007669"/>
    <property type="project" value="UniProtKB-KW"/>
</dbReference>
<dbReference type="PANTHER" id="PTHR30037:SF4">
    <property type="entry name" value="DNA-3-METHYLADENINE GLYCOSYLASE I"/>
    <property type="match status" value="1"/>
</dbReference>
<protein>
    <submittedName>
        <fullName evidence="2">DNA-3-methyladenine glycosylase I</fullName>
    </submittedName>
</protein>
<dbReference type="InterPro" id="IPR052891">
    <property type="entry name" value="DNA-3mA_glycosylase"/>
</dbReference>
<sequence>MECSWPGNNQLMQLYHDKEWCVSTTDDQYIFEMLTLEGAQAGLSWSIVLAKREEYQKAFRNFDISYCSTLTDKDLMNLQEQYNVIKHFAKLQSVRSNAQAIIKIQKEFESLSLFLWRYVDFKPIINHWNSEEQIPAQTPLSTQISKDLKKRGFKFVGPVTMYSFLQAIGMVDDHLTSCPYHTSNKERKI</sequence>
<dbReference type="GO" id="GO:0006284">
    <property type="term" value="P:base-excision repair"/>
    <property type="evidence" value="ECO:0007669"/>
    <property type="project" value="InterPro"/>
</dbReference>
<dbReference type="EMBL" id="CP026118">
    <property type="protein sequence ID" value="QAS51433.1"/>
    <property type="molecule type" value="Genomic_DNA"/>
</dbReference>
<name>A0A410M9S8_9BACI</name>
<accession>A0A410M9S8</accession>
<dbReference type="SUPFAM" id="SSF48150">
    <property type="entry name" value="DNA-glycosylase"/>
    <property type="match status" value="1"/>
</dbReference>
<dbReference type="Proteomes" id="UP000287756">
    <property type="component" value="Chromosome"/>
</dbReference>
<gene>
    <name evidence="2" type="ORF">HLI_03955</name>
</gene>
<evidence type="ECO:0000313" key="2">
    <source>
        <dbReference type="EMBL" id="QAS51433.1"/>
    </source>
</evidence>
<keyword evidence="1" id="KW-0862">Zinc</keyword>
<feature type="binding site" evidence="1">
    <location>
        <position position="16"/>
    </location>
    <ligand>
        <name>Zn(2+)</name>
        <dbReference type="ChEBI" id="CHEBI:29105"/>
    </ligand>
</feature>
<dbReference type="Gene3D" id="1.10.340.30">
    <property type="entry name" value="Hypothetical protein, domain 2"/>
    <property type="match status" value="1"/>
</dbReference>
<dbReference type="Pfam" id="PF03352">
    <property type="entry name" value="Adenine_glyco"/>
    <property type="match status" value="1"/>
</dbReference>
<dbReference type="PANTHER" id="PTHR30037">
    <property type="entry name" value="DNA-3-METHYLADENINE GLYCOSYLASE 1"/>
    <property type="match status" value="1"/>
</dbReference>
<feature type="binding site" evidence="1">
    <location>
        <position position="174"/>
    </location>
    <ligand>
        <name>Zn(2+)</name>
        <dbReference type="ChEBI" id="CHEBI:29105"/>
    </ligand>
</feature>
<evidence type="ECO:0000313" key="3">
    <source>
        <dbReference type="Proteomes" id="UP000287756"/>
    </source>
</evidence>
<dbReference type="KEGG" id="hli:HLI_03955"/>